<protein>
    <submittedName>
        <fullName evidence="1">Uncharacterized protein</fullName>
    </submittedName>
</protein>
<reference evidence="1" key="1">
    <citation type="submission" date="2020-04" db="EMBL/GenBank/DDBJ databases">
        <authorList>
            <person name="Alioto T."/>
            <person name="Alioto T."/>
            <person name="Gomez Garrido J."/>
        </authorList>
    </citation>
    <scope>NUCLEOTIDE SEQUENCE</scope>
    <source>
        <strain evidence="1">A484AB</strain>
    </source>
</reference>
<dbReference type="Proteomes" id="UP001152795">
    <property type="component" value="Unassembled WGS sequence"/>
</dbReference>
<comment type="caution">
    <text evidence="1">The sequence shown here is derived from an EMBL/GenBank/DDBJ whole genome shotgun (WGS) entry which is preliminary data.</text>
</comment>
<sequence length="69" mass="7849">SPALSRYQALSQSLTTQKLICLELTTPFAVQDAYRMHTFRSNVQIQFTQHLNDEQLRLYSSSSSISILA</sequence>
<dbReference type="AlphaFoldDB" id="A0A6S7H455"/>
<gene>
    <name evidence="1" type="ORF">PACLA_8A049563</name>
</gene>
<keyword evidence="2" id="KW-1185">Reference proteome</keyword>
<name>A0A6S7H455_PARCT</name>
<evidence type="ECO:0000313" key="2">
    <source>
        <dbReference type="Proteomes" id="UP001152795"/>
    </source>
</evidence>
<accession>A0A6S7H455</accession>
<dbReference type="EMBL" id="CACRXK020003146">
    <property type="protein sequence ID" value="CAB3997622.1"/>
    <property type="molecule type" value="Genomic_DNA"/>
</dbReference>
<evidence type="ECO:0000313" key="1">
    <source>
        <dbReference type="EMBL" id="CAB3997622.1"/>
    </source>
</evidence>
<feature type="non-terminal residue" evidence="1">
    <location>
        <position position="1"/>
    </location>
</feature>
<proteinExistence type="predicted"/>
<feature type="non-terminal residue" evidence="1">
    <location>
        <position position="69"/>
    </location>
</feature>
<organism evidence="1 2">
    <name type="scientific">Paramuricea clavata</name>
    <name type="common">Red gorgonian</name>
    <name type="synonym">Violescent sea-whip</name>
    <dbReference type="NCBI Taxonomy" id="317549"/>
    <lineage>
        <taxon>Eukaryota</taxon>
        <taxon>Metazoa</taxon>
        <taxon>Cnidaria</taxon>
        <taxon>Anthozoa</taxon>
        <taxon>Octocorallia</taxon>
        <taxon>Malacalcyonacea</taxon>
        <taxon>Plexauridae</taxon>
        <taxon>Paramuricea</taxon>
    </lineage>
</organism>